<sequence>MRASTLLLSIALVVRSLASPVKLDLGDGIDYEVGYPIVAGQVNAKEGINVVKRATTSIKTTSTAKASPISTKQASTSSVKVSSTSKKTSSTSAAPAKATTYQQRVLVSHNVHRANHSASNLVWDNALASTAAKIASTCVYAHNTTTDGGGYGQNIAAGLAADNITATITELFYNSEVGYFQNLYGQANPDMSNFGNWGHFSQIVWKGTSKVGCATQYCSKGLANVGPYTPPYFTVCNYGPPGNYLGEFDVNVGKSLNRPTVHWNYGL</sequence>
<feature type="region of interest" description="Disordered" evidence="1">
    <location>
        <begin position="61"/>
        <end position="96"/>
    </location>
</feature>
<dbReference type="InterPro" id="IPR014044">
    <property type="entry name" value="CAP_dom"/>
</dbReference>
<protein>
    <submittedName>
        <fullName evidence="4">PR-1-like protein</fullName>
    </submittedName>
</protein>
<dbReference type="AlphaFoldDB" id="A0A074WT93"/>
<dbReference type="SMART" id="SM00198">
    <property type="entry name" value="SCP"/>
    <property type="match status" value="1"/>
</dbReference>
<evidence type="ECO:0000256" key="2">
    <source>
        <dbReference type="SAM" id="SignalP"/>
    </source>
</evidence>
<gene>
    <name evidence="4" type="ORF">M436DRAFT_37636</name>
</gene>
<dbReference type="InterPro" id="IPR035940">
    <property type="entry name" value="CAP_sf"/>
</dbReference>
<dbReference type="SUPFAM" id="SSF55797">
    <property type="entry name" value="PR-1-like"/>
    <property type="match status" value="1"/>
</dbReference>
<accession>A0A074WT93</accession>
<evidence type="ECO:0000256" key="1">
    <source>
        <dbReference type="SAM" id="MobiDB-lite"/>
    </source>
</evidence>
<dbReference type="GO" id="GO:0005576">
    <property type="term" value="C:extracellular region"/>
    <property type="evidence" value="ECO:0007669"/>
    <property type="project" value="InterPro"/>
</dbReference>
<keyword evidence="5" id="KW-1185">Reference proteome</keyword>
<dbReference type="STRING" id="1043004.A0A074WT93"/>
<dbReference type="PANTHER" id="PTHR10334">
    <property type="entry name" value="CYSTEINE-RICH SECRETORY PROTEIN-RELATED"/>
    <property type="match status" value="1"/>
</dbReference>
<dbReference type="Pfam" id="PF00188">
    <property type="entry name" value="CAP"/>
    <property type="match status" value="1"/>
</dbReference>
<dbReference type="InterPro" id="IPR018244">
    <property type="entry name" value="Allrgn_V5/Tpx1_CS"/>
</dbReference>
<dbReference type="EMBL" id="KL584703">
    <property type="protein sequence ID" value="KEQ76363.1"/>
    <property type="molecule type" value="Genomic_DNA"/>
</dbReference>
<dbReference type="InterPro" id="IPR001283">
    <property type="entry name" value="CRISP-related"/>
</dbReference>
<dbReference type="GeneID" id="25408878"/>
<dbReference type="Gene3D" id="3.40.33.10">
    <property type="entry name" value="CAP"/>
    <property type="match status" value="1"/>
</dbReference>
<proteinExistence type="predicted"/>
<organism evidence="4 5">
    <name type="scientific">Aureobasidium namibiae CBS 147.97</name>
    <dbReference type="NCBI Taxonomy" id="1043004"/>
    <lineage>
        <taxon>Eukaryota</taxon>
        <taxon>Fungi</taxon>
        <taxon>Dikarya</taxon>
        <taxon>Ascomycota</taxon>
        <taxon>Pezizomycotina</taxon>
        <taxon>Dothideomycetes</taxon>
        <taxon>Dothideomycetidae</taxon>
        <taxon>Dothideales</taxon>
        <taxon>Saccotheciaceae</taxon>
        <taxon>Aureobasidium</taxon>
    </lineage>
</organism>
<dbReference type="HOGENOM" id="CLU_035730_5_1_1"/>
<evidence type="ECO:0000313" key="4">
    <source>
        <dbReference type="EMBL" id="KEQ76363.1"/>
    </source>
</evidence>
<evidence type="ECO:0000313" key="5">
    <source>
        <dbReference type="Proteomes" id="UP000027730"/>
    </source>
</evidence>
<keyword evidence="2" id="KW-0732">Signal</keyword>
<reference evidence="4 5" key="1">
    <citation type="journal article" date="2014" name="BMC Genomics">
        <title>Genome sequencing of four Aureobasidium pullulans varieties: biotechnological potential, stress tolerance, and description of new species.</title>
        <authorList>
            <person name="Gostin Ar C."/>
            <person name="Ohm R.A."/>
            <person name="Kogej T."/>
            <person name="Sonjak S."/>
            <person name="Turk M."/>
            <person name="Zajc J."/>
            <person name="Zalar P."/>
            <person name="Grube M."/>
            <person name="Sun H."/>
            <person name="Han J."/>
            <person name="Sharma A."/>
            <person name="Chiniquy J."/>
            <person name="Ngan C.Y."/>
            <person name="Lipzen A."/>
            <person name="Barry K."/>
            <person name="Grigoriev I.V."/>
            <person name="Gunde-Cimerman N."/>
        </authorList>
    </citation>
    <scope>NUCLEOTIDE SEQUENCE [LARGE SCALE GENOMIC DNA]</scope>
    <source>
        <strain evidence="4 5">CBS 147.97</strain>
    </source>
</reference>
<feature type="domain" description="SCP" evidence="3">
    <location>
        <begin position="100"/>
        <end position="246"/>
    </location>
</feature>
<name>A0A074WT93_9PEZI</name>
<feature type="chain" id="PRO_5001701782" evidence="2">
    <location>
        <begin position="19"/>
        <end position="267"/>
    </location>
</feature>
<feature type="signal peptide" evidence="2">
    <location>
        <begin position="1"/>
        <end position="18"/>
    </location>
</feature>
<dbReference type="FunFam" id="3.40.33.10:FF:000018">
    <property type="entry name" value="SCP-like extracellular protein, putative"/>
    <property type="match status" value="1"/>
</dbReference>
<dbReference type="PROSITE" id="PS01009">
    <property type="entry name" value="CRISP_1"/>
    <property type="match status" value="1"/>
</dbReference>
<dbReference type="Proteomes" id="UP000027730">
    <property type="component" value="Unassembled WGS sequence"/>
</dbReference>
<dbReference type="RefSeq" id="XP_013430674.1">
    <property type="nucleotide sequence ID" value="XM_013575220.1"/>
</dbReference>
<dbReference type="OrthoDB" id="337038at2759"/>
<dbReference type="PRINTS" id="PR00837">
    <property type="entry name" value="V5TPXLIKE"/>
</dbReference>
<evidence type="ECO:0000259" key="3">
    <source>
        <dbReference type="SMART" id="SM00198"/>
    </source>
</evidence>